<dbReference type="GO" id="GO:0000160">
    <property type="term" value="P:phosphorelay signal transduction system"/>
    <property type="evidence" value="ECO:0007669"/>
    <property type="project" value="InterPro"/>
</dbReference>
<evidence type="ECO:0000256" key="1">
    <source>
        <dbReference type="ARBA" id="ARBA00023125"/>
    </source>
</evidence>
<feature type="domain" description="OmpR/PhoB-type" evidence="4">
    <location>
        <begin position="1"/>
        <end position="104"/>
    </location>
</feature>
<organism evidence="7">
    <name type="scientific">Salmonella enterica subsp. enterica serovar Napoli</name>
    <dbReference type="NCBI Taxonomy" id="1151001"/>
    <lineage>
        <taxon>Bacteria</taxon>
        <taxon>Pseudomonadati</taxon>
        <taxon>Pseudomonadota</taxon>
        <taxon>Gammaproteobacteria</taxon>
        <taxon>Enterobacterales</taxon>
        <taxon>Enterobacteriaceae</taxon>
        <taxon>Salmonella</taxon>
    </lineage>
</organism>
<dbReference type="EMBL" id="DAARCN010000075">
    <property type="protein sequence ID" value="HAE1854851.1"/>
    <property type="molecule type" value="Genomic_DNA"/>
</dbReference>
<dbReference type="Gene3D" id="1.10.10.10">
    <property type="entry name" value="Winged helix-like DNA-binding domain superfamily/Winged helix DNA-binding domain"/>
    <property type="match status" value="1"/>
</dbReference>
<dbReference type="SMART" id="SM00862">
    <property type="entry name" value="Trans_reg_C"/>
    <property type="match status" value="1"/>
</dbReference>
<evidence type="ECO:0000313" key="7">
    <source>
        <dbReference type="EMBL" id="HAF7195433.1"/>
    </source>
</evidence>
<accession>A0A5J2KEK7</accession>
<evidence type="ECO:0000256" key="2">
    <source>
        <dbReference type="PROSITE-ProRule" id="PRU01091"/>
    </source>
</evidence>
<dbReference type="PROSITE" id="PS51755">
    <property type="entry name" value="OMPR_PHOB"/>
    <property type="match status" value="1"/>
</dbReference>
<dbReference type="GO" id="GO:0003677">
    <property type="term" value="F:DNA binding"/>
    <property type="evidence" value="ECO:0007669"/>
    <property type="project" value="UniProtKB-UniRule"/>
</dbReference>
<evidence type="ECO:0000313" key="5">
    <source>
        <dbReference type="EMBL" id="HAC7046291.1"/>
    </source>
</evidence>
<evidence type="ECO:0000313" key="6">
    <source>
        <dbReference type="EMBL" id="HAE1854851.1"/>
    </source>
</evidence>
<dbReference type="SUPFAM" id="SSF46894">
    <property type="entry name" value="C-terminal effector domain of the bipartite response regulators"/>
    <property type="match status" value="1"/>
</dbReference>
<dbReference type="EMBL" id="DAAWBQ010000081">
    <property type="protein sequence ID" value="HAF7195433.1"/>
    <property type="molecule type" value="Genomic_DNA"/>
</dbReference>
<evidence type="ECO:0000256" key="3">
    <source>
        <dbReference type="SAM" id="Phobius"/>
    </source>
</evidence>
<dbReference type="InterPro" id="IPR001867">
    <property type="entry name" value="OmpR/PhoB-type_DNA-bd"/>
</dbReference>
<name>A0A5J2KEK7_SALET</name>
<keyword evidence="3" id="KW-0472">Membrane</keyword>
<dbReference type="AlphaFoldDB" id="A0A5J2KEK7"/>
<dbReference type="CDD" id="cd00383">
    <property type="entry name" value="trans_reg_C"/>
    <property type="match status" value="1"/>
</dbReference>
<reference evidence="7" key="2">
    <citation type="submission" date="2018-07" db="EMBL/GenBank/DDBJ databases">
        <authorList>
            <consortium name="NCBI Pathogen Detection Project"/>
        </authorList>
    </citation>
    <scope>NUCLEOTIDE SEQUENCE</scope>
    <source>
        <strain evidence="7">Salmonella enterica</strain>
    </source>
</reference>
<keyword evidence="1 2" id="KW-0238">DNA-binding</keyword>
<proteinExistence type="predicted"/>
<protein>
    <submittedName>
        <fullName evidence="7">Winged helix family transcriptional regulator</fullName>
    </submittedName>
</protein>
<dbReference type="EMBL" id="DAAMKB010000081">
    <property type="protein sequence ID" value="HAC7046291.1"/>
    <property type="molecule type" value="Genomic_DNA"/>
</dbReference>
<dbReference type="InterPro" id="IPR036388">
    <property type="entry name" value="WH-like_DNA-bd_sf"/>
</dbReference>
<evidence type="ECO:0000259" key="4">
    <source>
        <dbReference type="PROSITE" id="PS51755"/>
    </source>
</evidence>
<dbReference type="GO" id="GO:0006355">
    <property type="term" value="P:regulation of DNA-templated transcription"/>
    <property type="evidence" value="ECO:0007669"/>
    <property type="project" value="InterPro"/>
</dbReference>
<comment type="caution">
    <text evidence="7">The sequence shown here is derived from an EMBL/GenBank/DDBJ whole genome shotgun (WGS) entry which is preliminary data.</text>
</comment>
<dbReference type="InterPro" id="IPR016032">
    <property type="entry name" value="Sig_transdc_resp-reg_C-effctor"/>
</dbReference>
<keyword evidence="3" id="KW-0812">Transmembrane</keyword>
<keyword evidence="3" id="KW-1133">Transmembrane helix</keyword>
<sequence length="269" mass="31090">MVYLIDMRIKYRTEDGAMWLKDDEGSLIVLTVIMNRLLSYLIEQRAQVVTRDELLHNVWDLHGLHSSNHTLNKYLSELRKQFRSFGVKAECITTIPRIGFMFNGDVDVKIIAEEQERETSVTNIGTDNAVSEKKEVSTPSQRLFMYAMIACGILTTVSFFMPAGLLFKENVQFQKKDIPTFFLFRYENCPVYTVLNNSIALSERKKSLFMELVTEGDIACLNGTTFLYQVSESYLYGREGRAFISRCTTKDNEYISCLNYYWSGHESKI</sequence>
<gene>
    <name evidence="5" type="ORF">G0E04_19870</name>
    <name evidence="6" type="ORF">G3V22_003818</name>
    <name evidence="7" type="ORF">G9X10_003897</name>
</gene>
<reference evidence="7" key="1">
    <citation type="journal article" date="2018" name="Genome Biol.">
        <title>SKESA: strategic k-mer extension for scrupulous assemblies.</title>
        <authorList>
            <person name="Souvorov A."/>
            <person name="Agarwala R."/>
            <person name="Lipman D.J."/>
        </authorList>
    </citation>
    <scope>NUCLEOTIDE SEQUENCE</scope>
    <source>
        <strain evidence="7">Salmonella enterica</strain>
    </source>
</reference>
<dbReference type="Pfam" id="PF00486">
    <property type="entry name" value="Trans_reg_C"/>
    <property type="match status" value="1"/>
</dbReference>
<feature type="transmembrane region" description="Helical" evidence="3">
    <location>
        <begin position="143"/>
        <end position="167"/>
    </location>
</feature>
<feature type="DNA-binding region" description="OmpR/PhoB-type" evidence="2">
    <location>
        <begin position="1"/>
        <end position="104"/>
    </location>
</feature>